<evidence type="ECO:0000256" key="3">
    <source>
        <dbReference type="PIRSR" id="PIRSR001365-2"/>
    </source>
</evidence>
<dbReference type="SUPFAM" id="SSF51569">
    <property type="entry name" value="Aldolase"/>
    <property type="match status" value="1"/>
</dbReference>
<feature type="binding site" evidence="3">
    <location>
        <position position="225"/>
    </location>
    <ligand>
        <name>pyruvate</name>
        <dbReference type="ChEBI" id="CHEBI:15361"/>
    </ligand>
</feature>
<sequence>MIMQTSSSNASNMIPSGIYTPIPTFFTNQKDAVDYSTLEKHVKMLAASRITGVVVSGSMGEGTNLTLHERVRSIEVARGAVTDSNFKIIAGAGLGCVADIVEESQLTASKGADFLMVLVPGYFGPNLVSQEGIIDYFEQVADKSALPLIIYNYPNTCNNVNLTFDTFKKLSEHPNIVGVKLTHYNFDMYTLLGHDPTFEANNFKSFTGLGQVLGPALSVSLFGAIDGLSGIFPKTMVRLYELYTSGKQEEAAKLQWMVTKVDLMVTELNVLGVKYALNQIYDLGEKLEGRAPLSKPVNISIYDSYTEDILKLREYENSI</sequence>
<name>A0A1L0BWE5_9ASCO</name>
<feature type="active site" description="Schiff-base intermediate with substrate" evidence="2">
    <location>
        <position position="180"/>
    </location>
</feature>
<feature type="active site" description="Proton donor/acceptor" evidence="2">
    <location>
        <position position="151"/>
    </location>
</feature>
<dbReference type="PIRSF" id="PIRSF001365">
    <property type="entry name" value="DHDPS"/>
    <property type="match status" value="1"/>
</dbReference>
<dbReference type="Gene3D" id="3.20.20.70">
    <property type="entry name" value="Aldolase class I"/>
    <property type="match status" value="1"/>
</dbReference>
<evidence type="ECO:0000313" key="5">
    <source>
        <dbReference type="Proteomes" id="UP000182259"/>
    </source>
</evidence>
<dbReference type="Proteomes" id="UP000182259">
    <property type="component" value="Chromosome III"/>
</dbReference>
<dbReference type="InterPro" id="IPR002220">
    <property type="entry name" value="DapA-like"/>
</dbReference>
<dbReference type="EMBL" id="LT635766">
    <property type="protein sequence ID" value="SGZ54674.1"/>
    <property type="molecule type" value="Genomic_DNA"/>
</dbReference>
<organism evidence="4 5">
    <name type="scientific">Sungouiella intermedia</name>
    <dbReference type="NCBI Taxonomy" id="45354"/>
    <lineage>
        <taxon>Eukaryota</taxon>
        <taxon>Fungi</taxon>
        <taxon>Dikarya</taxon>
        <taxon>Ascomycota</taxon>
        <taxon>Saccharomycotina</taxon>
        <taxon>Pichiomycetes</taxon>
        <taxon>Metschnikowiaceae</taxon>
        <taxon>Sungouiella</taxon>
    </lineage>
</organism>
<evidence type="ECO:0000256" key="2">
    <source>
        <dbReference type="PIRSR" id="PIRSR001365-1"/>
    </source>
</evidence>
<dbReference type="PANTHER" id="PTHR12128">
    <property type="entry name" value="DIHYDRODIPICOLINATE SYNTHASE"/>
    <property type="match status" value="1"/>
</dbReference>
<accession>A0A1L0BWE5</accession>
<gene>
    <name evidence="4" type="ORF">SAMEA4029009_CIC11G00000004290</name>
</gene>
<protein>
    <submittedName>
        <fullName evidence="4">CIC11C00000004290</fullName>
    </submittedName>
</protein>
<reference evidence="4 5" key="1">
    <citation type="submission" date="2016-10" db="EMBL/GenBank/DDBJ databases">
        <authorList>
            <person name="de Groot N.N."/>
        </authorList>
    </citation>
    <scope>NUCLEOTIDE SEQUENCE [LARGE SCALE GENOMIC DNA]</scope>
    <source>
        <strain evidence="4 5">PYCC 4715</strain>
    </source>
</reference>
<dbReference type="Pfam" id="PF00701">
    <property type="entry name" value="DHDPS"/>
    <property type="match status" value="1"/>
</dbReference>
<proteinExistence type="inferred from homology"/>
<keyword evidence="1" id="KW-0456">Lyase</keyword>
<dbReference type="InterPro" id="IPR013785">
    <property type="entry name" value="Aldolase_TIM"/>
</dbReference>
<dbReference type="PANTHER" id="PTHR12128:SF68">
    <property type="entry name" value="DIHYDRODIPICOLINATE SYNTHETASE"/>
    <property type="match status" value="1"/>
</dbReference>
<dbReference type="GO" id="GO:0008840">
    <property type="term" value="F:4-hydroxy-tetrahydrodipicolinate synthase activity"/>
    <property type="evidence" value="ECO:0007669"/>
    <property type="project" value="TreeGrafter"/>
</dbReference>
<dbReference type="SMART" id="SM01130">
    <property type="entry name" value="DHDPS"/>
    <property type="match status" value="1"/>
</dbReference>
<evidence type="ECO:0000256" key="1">
    <source>
        <dbReference type="PIRNR" id="PIRNR001365"/>
    </source>
</evidence>
<evidence type="ECO:0000313" key="4">
    <source>
        <dbReference type="EMBL" id="SGZ54674.1"/>
    </source>
</evidence>
<dbReference type="PRINTS" id="PR00146">
    <property type="entry name" value="DHPICSNTHASE"/>
</dbReference>
<comment type="similarity">
    <text evidence="1">Belongs to the DapA family.</text>
</comment>
<dbReference type="CDD" id="cd00408">
    <property type="entry name" value="DHDPS-like"/>
    <property type="match status" value="1"/>
</dbReference>
<dbReference type="AlphaFoldDB" id="A0A1L0BWE5"/>